<accession>A0A7J3JRD0</accession>
<protein>
    <submittedName>
        <fullName evidence="1">Uncharacterized protein</fullName>
    </submittedName>
</protein>
<name>A0A7J3JRD0_9CREN</name>
<gene>
    <name evidence="1" type="ORF">ENU30_05310</name>
</gene>
<organism evidence="1">
    <name type="scientific">Ignisphaera aggregans</name>
    <dbReference type="NCBI Taxonomy" id="334771"/>
    <lineage>
        <taxon>Archaea</taxon>
        <taxon>Thermoproteota</taxon>
        <taxon>Thermoprotei</taxon>
        <taxon>Desulfurococcales</taxon>
        <taxon>Desulfurococcaceae</taxon>
        <taxon>Ignisphaera</taxon>
    </lineage>
</organism>
<reference evidence="1" key="1">
    <citation type="journal article" date="2020" name="mSystems">
        <title>Genome- and Community-Level Interaction Insights into Carbon Utilization and Element Cycling Functions of Hydrothermarchaeota in Hydrothermal Sediment.</title>
        <authorList>
            <person name="Zhou Z."/>
            <person name="Liu Y."/>
            <person name="Xu W."/>
            <person name="Pan J."/>
            <person name="Luo Z.H."/>
            <person name="Li M."/>
        </authorList>
    </citation>
    <scope>NUCLEOTIDE SEQUENCE [LARGE SCALE GENOMIC DNA]</scope>
    <source>
        <strain evidence="1">SpSt-657</strain>
    </source>
</reference>
<dbReference type="AlphaFoldDB" id="A0A7J3JRD0"/>
<dbReference type="EMBL" id="DTBZ01000099">
    <property type="protein sequence ID" value="HGQ18373.1"/>
    <property type="molecule type" value="Genomic_DNA"/>
</dbReference>
<evidence type="ECO:0000313" key="1">
    <source>
        <dbReference type="EMBL" id="HGQ18373.1"/>
    </source>
</evidence>
<comment type="caution">
    <text evidence="1">The sequence shown here is derived from an EMBL/GenBank/DDBJ whole genome shotgun (WGS) entry which is preliminary data.</text>
</comment>
<proteinExistence type="predicted"/>
<sequence length="95" mass="10980">MAVTEGTDKAGQIGQEIKQELVHPRWESFKAFTKDLGPQSWRQLKTNARAMARELGYVPTQELDTKIPKRTSFSSRTIKHESMARKVMRNFTLRT</sequence>